<accession>A0A229S6X8</accession>
<feature type="transmembrane region" description="Helical" evidence="3">
    <location>
        <begin position="981"/>
        <end position="1006"/>
    </location>
</feature>
<reference evidence="6 7" key="1">
    <citation type="submission" date="2017-07" db="EMBL/GenBank/DDBJ databases">
        <title>Amycolatopsis thailandensis Genome sequencing and assembly.</title>
        <authorList>
            <person name="Kaur N."/>
            <person name="Mayilraj S."/>
        </authorList>
    </citation>
    <scope>NUCLEOTIDE SEQUENCE [LARGE SCALE GENOMIC DNA]</scope>
    <source>
        <strain evidence="6 7">JCM 16380</strain>
    </source>
</reference>
<dbReference type="Gene3D" id="2.180.10.10">
    <property type="entry name" value="RHS repeat-associated core"/>
    <property type="match status" value="2"/>
</dbReference>
<feature type="domain" description="Teneurin-like YD-shell" evidence="5">
    <location>
        <begin position="226"/>
        <end position="339"/>
    </location>
</feature>
<dbReference type="InterPro" id="IPR056823">
    <property type="entry name" value="TEN-like_YD-shell"/>
</dbReference>
<dbReference type="NCBIfam" id="TIGR03696">
    <property type="entry name" value="Rhs_assc_core"/>
    <property type="match status" value="1"/>
</dbReference>
<feature type="chain" id="PRO_5013008593" evidence="4">
    <location>
        <begin position="27"/>
        <end position="1033"/>
    </location>
</feature>
<evidence type="ECO:0000313" key="7">
    <source>
        <dbReference type="Proteomes" id="UP000215223"/>
    </source>
</evidence>
<keyword evidence="3" id="KW-1133">Transmembrane helix</keyword>
<dbReference type="PANTHER" id="PTHR32305">
    <property type="match status" value="1"/>
</dbReference>
<dbReference type="Pfam" id="PF05593">
    <property type="entry name" value="RHS_repeat"/>
    <property type="match status" value="3"/>
</dbReference>
<keyword evidence="1" id="KW-0677">Repeat</keyword>
<protein>
    <submittedName>
        <fullName evidence="6">Type IV secretion protein Rhs</fullName>
    </submittedName>
</protein>
<dbReference type="OrthoDB" id="291011at2"/>
<dbReference type="InterPro" id="IPR031325">
    <property type="entry name" value="RHS_repeat"/>
</dbReference>
<dbReference type="EMBL" id="NMQT01000068">
    <property type="protein sequence ID" value="OXM54575.1"/>
    <property type="molecule type" value="Genomic_DNA"/>
</dbReference>
<keyword evidence="4" id="KW-0732">Signal</keyword>
<evidence type="ECO:0000256" key="3">
    <source>
        <dbReference type="SAM" id="Phobius"/>
    </source>
</evidence>
<keyword evidence="7" id="KW-1185">Reference proteome</keyword>
<dbReference type="PANTHER" id="PTHR32305:SF15">
    <property type="entry name" value="PROTEIN RHSA-RELATED"/>
    <property type="match status" value="1"/>
</dbReference>
<organism evidence="6 7">
    <name type="scientific">Amycolatopsis thailandensis</name>
    <dbReference type="NCBI Taxonomy" id="589330"/>
    <lineage>
        <taxon>Bacteria</taxon>
        <taxon>Bacillati</taxon>
        <taxon>Actinomycetota</taxon>
        <taxon>Actinomycetes</taxon>
        <taxon>Pseudonocardiales</taxon>
        <taxon>Pseudonocardiaceae</taxon>
        <taxon>Amycolatopsis</taxon>
    </lineage>
</organism>
<evidence type="ECO:0000313" key="6">
    <source>
        <dbReference type="EMBL" id="OXM54575.1"/>
    </source>
</evidence>
<keyword evidence="3" id="KW-0472">Membrane</keyword>
<evidence type="ECO:0000256" key="4">
    <source>
        <dbReference type="SAM" id="SignalP"/>
    </source>
</evidence>
<dbReference type="AlphaFoldDB" id="A0A229S6X8"/>
<feature type="domain" description="Teneurin-like YD-shell" evidence="5">
    <location>
        <begin position="668"/>
        <end position="902"/>
    </location>
</feature>
<feature type="signal peptide" evidence="4">
    <location>
        <begin position="1"/>
        <end position="26"/>
    </location>
</feature>
<name>A0A229S6X8_9PSEU</name>
<dbReference type="InterPro" id="IPR050708">
    <property type="entry name" value="T6SS_VgrG/RHS"/>
</dbReference>
<dbReference type="InterPro" id="IPR022385">
    <property type="entry name" value="Rhs_assc_core"/>
</dbReference>
<evidence type="ECO:0000256" key="1">
    <source>
        <dbReference type="ARBA" id="ARBA00022737"/>
    </source>
</evidence>
<evidence type="ECO:0000259" key="5">
    <source>
        <dbReference type="Pfam" id="PF25023"/>
    </source>
</evidence>
<keyword evidence="3" id="KW-0812">Transmembrane</keyword>
<dbReference type="Proteomes" id="UP000215223">
    <property type="component" value="Unassembled WGS sequence"/>
</dbReference>
<proteinExistence type="predicted"/>
<sequence length="1033" mass="106987">MLRTIRAAAAGVLVAVVPATASPATAAEVSGGVPLPVTWTPPAQVNRTPTGVPADQVTQRPAEARPGSGPSTRSVTCATFARLGIQPWFPMDRYPISDRTELLVNRANGNAVITDRALTVKGTGLDLSVNAVYNSRGFGGAFGKLWTVSSGPDVQLDVSASGVIVQDQTGYCSEYLKNPDGSYATPIGAHATLVKLADGKYTLSQHASGETWSFTGAGRLISQADRNGNSLTYRYNATDGTLASITDTQGRVTTATTNADGRISAITDPAGLVAGGYAYTEPGLGSRLSSITNRNGGKTTFTQDDMGRVTSVTPPAGGTYTLTYDSAGRATQVKAPNSDGVPSVTDYAYGDTTTTVTDPNRHQSTYTIDDKQRQTKATDALGHTRAQSWSANGDVASVTDGMNNSVTYDYDALNNLKGGKLPTSATASVGYTDTAHPHLPTQVSDFSGTKVSKTYDSNGNVKTVRSDGLGADVAKYTYTATGLVATKADGNGNITRYGYDNAGNLTTVTPPAPLKPTAYTYDSLSRVSSVTDGNGVKINYGYDKLDHIVAVSTADGTGLAAYGYDGIGNRTSARTAHAEFTSTYNRQLLTRVTRTAGGSSQATIYSHDRAGNVTGVEDPSGRTLYGYDAADQLTSLTDQAGKVTGYGYDNAGNRTSASLPGGSTQTIEVDASGRQKAITVKNPGGGVVFSSSYRYTRTDGTDTGQIQARTDSAKSTRYTYDGFGRLTQAGTRGYAYDLAGNLTSGDGRTYTVNTANQMTKVDTTTATYDGAGNLSTTTPGGQAHYSPTNQLTSITSGTDTLFTATYDTLDQTQPDTISETTDGTTTSHAFTRTAIGVSRTVVNGAATNYTHDTDGKLTAVTDTTGKHHNAIVDSQGSVLALVNDTGQLTARYDYTPYGTTAATNVLGSGAEANRIRWIGTYQLASGISLTGSRHYNPVYSRFTQPDPTGQEPNDYAYAQGDPLNRSDPSGNASALNGCAGAVVGVALLGVALLGGGIGLVGAFIAADTLGVGLAITGLAAGGAGGLTIDSKAC</sequence>
<dbReference type="Pfam" id="PF25023">
    <property type="entry name" value="TEN_YD-shell"/>
    <property type="match status" value="2"/>
</dbReference>
<feature type="region of interest" description="Disordered" evidence="2">
    <location>
        <begin position="30"/>
        <end position="73"/>
    </location>
</feature>
<dbReference type="InterPro" id="IPR006530">
    <property type="entry name" value="YD"/>
</dbReference>
<dbReference type="NCBIfam" id="TIGR01643">
    <property type="entry name" value="YD_repeat_2x"/>
    <property type="match status" value="4"/>
</dbReference>
<gene>
    <name evidence="6" type="ORF">CFP71_19550</name>
</gene>
<evidence type="ECO:0000256" key="2">
    <source>
        <dbReference type="SAM" id="MobiDB-lite"/>
    </source>
</evidence>
<comment type="caution">
    <text evidence="6">The sequence shown here is derived from an EMBL/GenBank/DDBJ whole genome shotgun (WGS) entry which is preliminary data.</text>
</comment>